<dbReference type="EMBL" id="LAZR01006796">
    <property type="protein sequence ID" value="KKM89598.1"/>
    <property type="molecule type" value="Genomic_DNA"/>
</dbReference>
<reference evidence="1" key="1">
    <citation type="journal article" date="2015" name="Nature">
        <title>Complex archaea that bridge the gap between prokaryotes and eukaryotes.</title>
        <authorList>
            <person name="Spang A."/>
            <person name="Saw J.H."/>
            <person name="Jorgensen S.L."/>
            <person name="Zaremba-Niedzwiedzka K."/>
            <person name="Martijn J."/>
            <person name="Lind A.E."/>
            <person name="van Eijk R."/>
            <person name="Schleper C."/>
            <person name="Guy L."/>
            <person name="Ettema T.J."/>
        </authorList>
    </citation>
    <scope>NUCLEOTIDE SEQUENCE</scope>
</reference>
<gene>
    <name evidence="1" type="ORF">LCGC14_1247140</name>
</gene>
<protein>
    <submittedName>
        <fullName evidence="1">Uncharacterized protein</fullName>
    </submittedName>
</protein>
<proteinExistence type="predicted"/>
<comment type="caution">
    <text evidence="1">The sequence shown here is derived from an EMBL/GenBank/DDBJ whole genome shotgun (WGS) entry which is preliminary data.</text>
</comment>
<organism evidence="1">
    <name type="scientific">marine sediment metagenome</name>
    <dbReference type="NCBI Taxonomy" id="412755"/>
    <lineage>
        <taxon>unclassified sequences</taxon>
        <taxon>metagenomes</taxon>
        <taxon>ecological metagenomes</taxon>
    </lineage>
</organism>
<sequence>MPGYDLIHRQLHDSASFRRLSEDSRNLFKYLLANKHRTSFGYYVLPDTYTAEDLQWSLVRLGWCPRRHGET</sequence>
<dbReference type="AlphaFoldDB" id="A0A0F9L7X2"/>
<accession>A0A0F9L7X2</accession>
<name>A0A0F9L7X2_9ZZZZ</name>
<evidence type="ECO:0000313" key="1">
    <source>
        <dbReference type="EMBL" id="KKM89598.1"/>
    </source>
</evidence>